<name>A0A8J2J9E2_9HEXA</name>
<dbReference type="EMBL" id="CAJVCH010037352">
    <property type="protein sequence ID" value="CAG7716286.1"/>
    <property type="molecule type" value="Genomic_DNA"/>
</dbReference>
<dbReference type="Proteomes" id="UP000708208">
    <property type="component" value="Unassembled WGS sequence"/>
</dbReference>
<accession>A0A8J2J9E2</accession>
<gene>
    <name evidence="1" type="ORF">AFUS01_LOCUS5805</name>
</gene>
<proteinExistence type="predicted"/>
<evidence type="ECO:0000313" key="2">
    <source>
        <dbReference type="Proteomes" id="UP000708208"/>
    </source>
</evidence>
<dbReference type="AlphaFoldDB" id="A0A8J2J9E2"/>
<reference evidence="1" key="1">
    <citation type="submission" date="2021-06" db="EMBL/GenBank/DDBJ databases">
        <authorList>
            <person name="Hodson N. C."/>
            <person name="Mongue J. A."/>
            <person name="Jaron S. K."/>
        </authorList>
    </citation>
    <scope>NUCLEOTIDE SEQUENCE</scope>
</reference>
<feature type="non-terminal residue" evidence="1">
    <location>
        <position position="1"/>
    </location>
</feature>
<organism evidence="1 2">
    <name type="scientific">Allacma fusca</name>
    <dbReference type="NCBI Taxonomy" id="39272"/>
    <lineage>
        <taxon>Eukaryota</taxon>
        <taxon>Metazoa</taxon>
        <taxon>Ecdysozoa</taxon>
        <taxon>Arthropoda</taxon>
        <taxon>Hexapoda</taxon>
        <taxon>Collembola</taxon>
        <taxon>Symphypleona</taxon>
        <taxon>Sminthuridae</taxon>
        <taxon>Allacma</taxon>
    </lineage>
</organism>
<protein>
    <submittedName>
        <fullName evidence="1">Uncharacterized protein</fullName>
    </submittedName>
</protein>
<sequence>TCRFDPNKKKFGDEICGSESSTGICLNTTVREERGGSSDGQCWNNDVCCKSK</sequence>
<comment type="caution">
    <text evidence="1">The sequence shown here is derived from an EMBL/GenBank/DDBJ whole genome shotgun (WGS) entry which is preliminary data.</text>
</comment>
<evidence type="ECO:0000313" key="1">
    <source>
        <dbReference type="EMBL" id="CAG7716286.1"/>
    </source>
</evidence>
<keyword evidence="2" id="KW-1185">Reference proteome</keyword>